<dbReference type="EMBL" id="JBCLYO010000001">
    <property type="protein sequence ID" value="KAL0097421.1"/>
    <property type="molecule type" value="Genomic_DNA"/>
</dbReference>
<keyword evidence="12" id="KW-1185">Reference proteome</keyword>
<dbReference type="Pfam" id="PF00069">
    <property type="entry name" value="Pkinase"/>
    <property type="match status" value="1"/>
</dbReference>
<feature type="region of interest" description="Disordered" evidence="9">
    <location>
        <begin position="1"/>
        <end position="83"/>
    </location>
</feature>
<evidence type="ECO:0000313" key="11">
    <source>
        <dbReference type="EMBL" id="KAL0097421.1"/>
    </source>
</evidence>
<dbReference type="Proteomes" id="UP001448207">
    <property type="component" value="Unassembled WGS sequence"/>
</dbReference>
<proteinExistence type="inferred from homology"/>
<feature type="binding site" evidence="7">
    <location>
        <position position="156"/>
    </location>
    <ligand>
        <name>ATP</name>
        <dbReference type="ChEBI" id="CHEBI:30616"/>
    </ligand>
</feature>
<feature type="domain" description="Protein kinase" evidence="10">
    <location>
        <begin position="127"/>
        <end position="376"/>
    </location>
</feature>
<dbReference type="SUPFAM" id="SSF56112">
    <property type="entry name" value="Protein kinase-like (PK-like)"/>
    <property type="match status" value="1"/>
</dbReference>
<evidence type="ECO:0000313" key="12">
    <source>
        <dbReference type="Proteomes" id="UP001448207"/>
    </source>
</evidence>
<dbReference type="PANTHER" id="PTHR48013">
    <property type="entry name" value="DUAL SPECIFICITY MITOGEN-ACTIVATED PROTEIN KINASE KINASE 5-RELATED"/>
    <property type="match status" value="1"/>
</dbReference>
<keyword evidence="8" id="KW-0723">Serine/threonine-protein kinase</keyword>
<organism evidence="11 12">
    <name type="scientific">Phycomyces blakesleeanus</name>
    <dbReference type="NCBI Taxonomy" id="4837"/>
    <lineage>
        <taxon>Eukaryota</taxon>
        <taxon>Fungi</taxon>
        <taxon>Fungi incertae sedis</taxon>
        <taxon>Mucoromycota</taxon>
        <taxon>Mucoromycotina</taxon>
        <taxon>Mucoromycetes</taxon>
        <taxon>Mucorales</taxon>
        <taxon>Phycomycetaceae</taxon>
        <taxon>Phycomyces</taxon>
    </lineage>
</organism>
<evidence type="ECO:0000256" key="4">
    <source>
        <dbReference type="ARBA" id="ARBA00022840"/>
    </source>
</evidence>
<evidence type="ECO:0000256" key="6">
    <source>
        <dbReference type="ARBA" id="ARBA00038999"/>
    </source>
</evidence>
<evidence type="ECO:0000256" key="8">
    <source>
        <dbReference type="RuleBase" id="RU000304"/>
    </source>
</evidence>
<evidence type="ECO:0000256" key="5">
    <source>
        <dbReference type="ARBA" id="ARBA00038035"/>
    </source>
</evidence>
<dbReference type="PROSITE" id="PS50011">
    <property type="entry name" value="PROTEIN_KINASE_DOM"/>
    <property type="match status" value="1"/>
</dbReference>
<evidence type="ECO:0000256" key="3">
    <source>
        <dbReference type="ARBA" id="ARBA00022777"/>
    </source>
</evidence>
<dbReference type="InterPro" id="IPR000719">
    <property type="entry name" value="Prot_kinase_dom"/>
</dbReference>
<evidence type="ECO:0000256" key="7">
    <source>
        <dbReference type="PROSITE-ProRule" id="PRU10141"/>
    </source>
</evidence>
<protein>
    <recommendedName>
        <fullName evidence="6">mitogen-activated protein kinase kinase</fullName>
        <ecNumber evidence="6">2.7.12.2</ecNumber>
    </recommendedName>
</protein>
<comment type="similarity">
    <text evidence="5">Belongs to the protein kinase superfamily. STE Ser/Thr protein kinase family. MAP kinase kinase subfamily.</text>
</comment>
<dbReference type="InterPro" id="IPR017441">
    <property type="entry name" value="Protein_kinase_ATP_BS"/>
</dbReference>
<name>A0ABR3BEY2_PHYBL</name>
<gene>
    <name evidence="11" type="ORF">J3Q64DRAFT_1713274</name>
</gene>
<keyword evidence="4 7" id="KW-0067">ATP-binding</keyword>
<dbReference type="PANTHER" id="PTHR48013:SF25">
    <property type="entry name" value="MAP KINASE KINASE PBS2"/>
    <property type="match status" value="1"/>
</dbReference>
<dbReference type="SMART" id="SM00220">
    <property type="entry name" value="S_TKc"/>
    <property type="match status" value="1"/>
</dbReference>
<keyword evidence="3" id="KW-0418">Kinase</keyword>
<dbReference type="PROSITE" id="PS00108">
    <property type="entry name" value="PROTEIN_KINASE_ST"/>
    <property type="match status" value="1"/>
</dbReference>
<dbReference type="EC" id="2.7.12.2" evidence="6"/>
<evidence type="ECO:0000256" key="9">
    <source>
        <dbReference type="SAM" id="MobiDB-lite"/>
    </source>
</evidence>
<sequence>MSSRPQRSVLPPMSRTGTAPPMNGRSPLPPMSGRSPLPPMSGRTPPGPMRGRPGRPGGLNGGGAGGRPALNLSQLGLTPKPEQTPFANFSKYVDPSGKLNFAGKAIIHADGVDFSNGSSFTIKMDDLKLQEELGKGQYGTVQKVSHQVTNVVMAMKEIRLELDETKLHQILMELDILHKSTSDYIVEFYGAFFIESCVYYCMEYMDAGSLDKLYGDGVPEDVLSKITHSMVKGLRFLKDDLSIIHRDVKPTNVLVNLAGQVKLCDFGVSGQLDKSLAKTNIGCQSYMAPERIKAANTYTVSSDVWSLGLSLVEMAGGKYPYTYDNMFAQLKAIVDEEPPTLPEEFTPDAKDFISACLRKDPQKRPTYGELLEHPFITKYQDVDVDMAAWAQQALATRKARDLEARQKSVAKPNVS</sequence>
<evidence type="ECO:0000256" key="2">
    <source>
        <dbReference type="ARBA" id="ARBA00022741"/>
    </source>
</evidence>
<reference evidence="11 12" key="1">
    <citation type="submission" date="2024-04" db="EMBL/GenBank/DDBJ databases">
        <title>Symmetric and asymmetric DNA N6-adenine methylation regulates different biological responses in Mucorales.</title>
        <authorList>
            <consortium name="Lawrence Berkeley National Laboratory"/>
            <person name="Lax C."/>
            <person name="Mondo S.J."/>
            <person name="Osorio-Concepcion M."/>
            <person name="Muszewska A."/>
            <person name="Corrochano-Luque M."/>
            <person name="Gutierrez G."/>
            <person name="Riley R."/>
            <person name="Lipzen A."/>
            <person name="Guo J."/>
            <person name="Hundley H."/>
            <person name="Amirebrahimi M."/>
            <person name="Ng V."/>
            <person name="Lorenzo-Gutierrez D."/>
            <person name="Binder U."/>
            <person name="Yang J."/>
            <person name="Song Y."/>
            <person name="Canovas D."/>
            <person name="Navarro E."/>
            <person name="Freitag M."/>
            <person name="Gabaldon T."/>
            <person name="Grigoriev I.V."/>
            <person name="Corrochano L.M."/>
            <person name="Nicolas F.E."/>
            <person name="Garre V."/>
        </authorList>
    </citation>
    <scope>NUCLEOTIDE SEQUENCE [LARGE SCALE GENOMIC DNA]</scope>
    <source>
        <strain evidence="11 12">L51</strain>
    </source>
</reference>
<accession>A0ABR3BEY2</accession>
<dbReference type="Gene3D" id="3.30.200.20">
    <property type="entry name" value="Phosphorylase Kinase, domain 1"/>
    <property type="match status" value="1"/>
</dbReference>
<comment type="caution">
    <text evidence="11">The sequence shown here is derived from an EMBL/GenBank/DDBJ whole genome shotgun (WGS) entry which is preliminary data.</text>
</comment>
<keyword evidence="1" id="KW-0808">Transferase</keyword>
<feature type="compositionally biased region" description="Gly residues" evidence="9">
    <location>
        <begin position="54"/>
        <end position="66"/>
    </location>
</feature>
<dbReference type="InterPro" id="IPR011009">
    <property type="entry name" value="Kinase-like_dom_sf"/>
</dbReference>
<dbReference type="PROSITE" id="PS00107">
    <property type="entry name" value="PROTEIN_KINASE_ATP"/>
    <property type="match status" value="1"/>
</dbReference>
<evidence type="ECO:0000256" key="1">
    <source>
        <dbReference type="ARBA" id="ARBA00022679"/>
    </source>
</evidence>
<dbReference type="InterPro" id="IPR008271">
    <property type="entry name" value="Ser/Thr_kinase_AS"/>
</dbReference>
<dbReference type="Gene3D" id="1.10.510.10">
    <property type="entry name" value="Transferase(Phosphotransferase) domain 1"/>
    <property type="match status" value="1"/>
</dbReference>
<keyword evidence="2 7" id="KW-0547">Nucleotide-binding</keyword>
<evidence type="ECO:0000259" key="10">
    <source>
        <dbReference type="PROSITE" id="PS50011"/>
    </source>
</evidence>